<keyword evidence="2" id="KW-1185">Reference proteome</keyword>
<dbReference type="Proteomes" id="UP000613840">
    <property type="component" value="Unassembled WGS sequence"/>
</dbReference>
<evidence type="ECO:0000313" key="2">
    <source>
        <dbReference type="Proteomes" id="UP000613840"/>
    </source>
</evidence>
<comment type="caution">
    <text evidence="1">The sequence shown here is derived from an EMBL/GenBank/DDBJ whole genome shotgun (WGS) entry which is preliminary data.</text>
</comment>
<gene>
    <name evidence="1" type="ORF">GCM10011575_19430</name>
</gene>
<evidence type="ECO:0000313" key="1">
    <source>
        <dbReference type="EMBL" id="GGL60976.1"/>
    </source>
</evidence>
<reference evidence="1" key="1">
    <citation type="journal article" date="2014" name="Int. J. Syst. Evol. Microbiol.">
        <title>Complete genome sequence of Corynebacterium casei LMG S-19264T (=DSM 44701T), isolated from a smear-ripened cheese.</title>
        <authorList>
            <consortium name="US DOE Joint Genome Institute (JGI-PGF)"/>
            <person name="Walter F."/>
            <person name="Albersmeier A."/>
            <person name="Kalinowski J."/>
            <person name="Ruckert C."/>
        </authorList>
    </citation>
    <scope>NUCLEOTIDE SEQUENCE</scope>
    <source>
        <strain evidence="1">CGMCC 4.7306</strain>
    </source>
</reference>
<reference evidence="1" key="2">
    <citation type="submission" date="2020-09" db="EMBL/GenBank/DDBJ databases">
        <authorList>
            <person name="Sun Q."/>
            <person name="Zhou Y."/>
        </authorList>
    </citation>
    <scope>NUCLEOTIDE SEQUENCE</scope>
    <source>
        <strain evidence="1">CGMCC 4.7306</strain>
    </source>
</reference>
<organism evidence="1 2">
    <name type="scientific">Microlunatus endophyticus</name>
    <dbReference type="NCBI Taxonomy" id="1716077"/>
    <lineage>
        <taxon>Bacteria</taxon>
        <taxon>Bacillati</taxon>
        <taxon>Actinomycetota</taxon>
        <taxon>Actinomycetes</taxon>
        <taxon>Propionibacteriales</taxon>
        <taxon>Propionibacteriaceae</taxon>
        <taxon>Microlunatus</taxon>
    </lineage>
</organism>
<dbReference type="AlphaFoldDB" id="A0A917W2N2"/>
<sequence length="76" mass="7651">MAVALGGLSRGCGGNRFPDRAGQTALAHVNTCPFVGDPIPDNTSPTITGAQRHTPKLIGNAGTTMAVADAFGKGFP</sequence>
<protein>
    <submittedName>
        <fullName evidence="1">Uncharacterized protein</fullName>
    </submittedName>
</protein>
<dbReference type="EMBL" id="BMMZ01000004">
    <property type="protein sequence ID" value="GGL60976.1"/>
    <property type="molecule type" value="Genomic_DNA"/>
</dbReference>
<name>A0A917W2N2_9ACTN</name>
<accession>A0A917W2N2</accession>
<proteinExistence type="predicted"/>